<dbReference type="PROSITE" id="PS01186">
    <property type="entry name" value="EGF_2"/>
    <property type="match status" value="2"/>
</dbReference>
<dbReference type="Proteomes" id="UP001623348">
    <property type="component" value="Unassembled WGS sequence"/>
</dbReference>
<evidence type="ECO:0000256" key="7">
    <source>
        <dbReference type="ARBA" id="ARBA00022837"/>
    </source>
</evidence>
<dbReference type="FunFam" id="2.10.25.10:FF:000352">
    <property type="entry name" value="Hemicentin 1"/>
    <property type="match status" value="1"/>
</dbReference>
<evidence type="ECO:0000256" key="1">
    <source>
        <dbReference type="ARBA" id="ARBA00004498"/>
    </source>
</evidence>
<dbReference type="EMBL" id="BAAFJT010000008">
    <property type="protein sequence ID" value="GAB0192703.1"/>
    <property type="molecule type" value="Genomic_DNA"/>
</dbReference>
<sequence length="511" mass="56672">MRKLVSILSPVYWTTAKEIGEAVNGFTLTDAVFKRETQVEFATGEILRMTHIARGLDSDGALLLDVVVSGHVLQLQAVADVCVKDYTEDYIQTGPGQLYAQSTRLFTLDGVSVPYTWNHTITYDYTKGKMPFLVETLHASSITTEYNPLEETVAFRIHASIAKGDRSNQCPVGFGLDSTGPYCSDEDECAVRNPCSHTCHNAMGSYYCSCPKGLTISADGRTCQDIDECALGGHTCRAGQDCENIIGSYRCVVRCGNGFRRTADGFSCQDVNECQESNSCHQRCFNTIGSFHCGCDPGYQLKGRKCVDINECETRDTCQHECRNTLGSYQCACPSGYRLTPNGKTCQDIDECLEQNINCGSNQMCFNMRGSYQCIDTPCPPNYQREPLSGFCLKNCPANDLDCDLSTYALEYKLLSLPFGIAAGQDLIRLVAYTHDQVVHPRTTFSMADEDPAIPFALRDENLKGVVFTTRPLREPKTYRMGVRALSYSVDGNVEYRTTFIVYIAVSAYPY</sequence>
<keyword evidence="3" id="KW-0272">Extracellular matrix</keyword>
<keyword evidence="4 10" id="KW-0245">EGF-like domain</keyword>
<keyword evidence="7" id="KW-0106">Calcium</keyword>
<dbReference type="SMART" id="SM00179">
    <property type="entry name" value="EGF_CA"/>
    <property type="match status" value="5"/>
</dbReference>
<feature type="domain" description="EGF-like" evidence="11">
    <location>
        <begin position="308"/>
        <end position="347"/>
    </location>
</feature>
<comment type="caution">
    <text evidence="13">The sequence shown here is derived from an EMBL/GenBank/DDBJ whole genome shotgun (WGS) entry which is preliminary data.</text>
</comment>
<evidence type="ECO:0000256" key="6">
    <source>
        <dbReference type="ARBA" id="ARBA00022737"/>
    </source>
</evidence>
<dbReference type="InterPro" id="IPR000742">
    <property type="entry name" value="EGF"/>
</dbReference>
<dbReference type="SMART" id="SM00682">
    <property type="entry name" value="G2F"/>
    <property type="match status" value="1"/>
</dbReference>
<dbReference type="PROSITE" id="PS50026">
    <property type="entry name" value="EGF_3"/>
    <property type="match status" value="3"/>
</dbReference>
<dbReference type="InterPro" id="IPR026823">
    <property type="entry name" value="cEGF"/>
</dbReference>
<keyword evidence="5" id="KW-0732">Signal</keyword>
<dbReference type="Pfam" id="PF07474">
    <property type="entry name" value="G2F"/>
    <property type="match status" value="1"/>
</dbReference>
<feature type="disulfide bond" evidence="10">
    <location>
        <begin position="274"/>
        <end position="284"/>
    </location>
</feature>
<dbReference type="InterPro" id="IPR000152">
    <property type="entry name" value="EGF-type_Asp/Asn_hydroxyl_site"/>
</dbReference>
<feature type="disulfide bond" evidence="10">
    <location>
        <begin position="189"/>
        <end position="199"/>
    </location>
</feature>
<dbReference type="InterPro" id="IPR001881">
    <property type="entry name" value="EGF-like_Ca-bd_dom"/>
</dbReference>
<dbReference type="InterPro" id="IPR018097">
    <property type="entry name" value="EGF_Ca-bd_CS"/>
</dbReference>
<gene>
    <name evidence="13" type="ORF">GRJ2_001735600</name>
</gene>
<feature type="domain" description="EGF-like" evidence="11">
    <location>
        <begin position="270"/>
        <end position="307"/>
    </location>
</feature>
<dbReference type="InterPro" id="IPR009017">
    <property type="entry name" value="GFP"/>
</dbReference>
<dbReference type="Pfam" id="PF12662">
    <property type="entry name" value="cEGF"/>
    <property type="match status" value="1"/>
</dbReference>
<feature type="domain" description="Nidogen G2 beta-barrel" evidence="12">
    <location>
        <begin position="1"/>
        <end position="171"/>
    </location>
</feature>
<dbReference type="InterPro" id="IPR006605">
    <property type="entry name" value="G2_nidogen/fibulin_G2F"/>
</dbReference>
<proteinExistence type="predicted"/>
<keyword evidence="2" id="KW-0964">Secreted</keyword>
<feature type="disulfide bond" evidence="10">
    <location>
        <begin position="312"/>
        <end position="322"/>
    </location>
</feature>
<dbReference type="AlphaFoldDB" id="A0ABC9X4T8"/>
<dbReference type="PROSITE" id="PS00010">
    <property type="entry name" value="ASX_HYDROXYL"/>
    <property type="match status" value="3"/>
</dbReference>
<evidence type="ECO:0000256" key="10">
    <source>
        <dbReference type="PROSITE-ProRule" id="PRU00076"/>
    </source>
</evidence>
<name>A0ABC9X4T8_GRUJA</name>
<dbReference type="PROSITE" id="PS01187">
    <property type="entry name" value="EGF_CA"/>
    <property type="match status" value="2"/>
</dbReference>
<keyword evidence="14" id="KW-1185">Reference proteome</keyword>
<keyword evidence="6" id="KW-0677">Repeat</keyword>
<dbReference type="Gene3D" id="2.40.155.10">
    <property type="entry name" value="Green fluorescent protein"/>
    <property type="match status" value="1"/>
</dbReference>
<dbReference type="CDD" id="cd00054">
    <property type="entry name" value="EGF_CA"/>
    <property type="match status" value="5"/>
</dbReference>
<dbReference type="SMART" id="SM00181">
    <property type="entry name" value="EGF"/>
    <property type="match status" value="5"/>
</dbReference>
<dbReference type="Gene3D" id="2.10.25.10">
    <property type="entry name" value="Laminin"/>
    <property type="match status" value="5"/>
</dbReference>
<evidence type="ECO:0000256" key="4">
    <source>
        <dbReference type="ARBA" id="ARBA00022536"/>
    </source>
</evidence>
<evidence type="ECO:0000313" key="13">
    <source>
        <dbReference type="EMBL" id="GAB0192703.1"/>
    </source>
</evidence>
<comment type="subcellular location">
    <subcellularLocation>
        <location evidence="1">Secreted</location>
        <location evidence="1">Extracellular space</location>
        <location evidence="1">Extracellular matrix</location>
    </subcellularLocation>
</comment>
<dbReference type="Pfam" id="PF14670">
    <property type="entry name" value="FXa_inhibition"/>
    <property type="match status" value="1"/>
</dbReference>
<dbReference type="FunFam" id="2.10.25.10:FF:000008">
    <property type="entry name" value="Signal peptide, CUB domain, EGF-like 2"/>
    <property type="match status" value="1"/>
</dbReference>
<dbReference type="Pfam" id="PF07645">
    <property type="entry name" value="EGF_CA"/>
    <property type="match status" value="2"/>
</dbReference>
<dbReference type="InterPro" id="IPR009030">
    <property type="entry name" value="Growth_fac_rcpt_cys_sf"/>
</dbReference>
<dbReference type="SUPFAM" id="SSF57184">
    <property type="entry name" value="Growth factor receptor domain"/>
    <property type="match status" value="2"/>
</dbReference>
<dbReference type="InterPro" id="IPR052080">
    <property type="entry name" value="vWF_C/EGF_Fibrillin"/>
</dbReference>
<dbReference type="PANTHER" id="PTHR47333:SF4">
    <property type="entry name" value="EGF-LIKE DOMAIN-CONTAINING PROTEIN"/>
    <property type="match status" value="1"/>
</dbReference>
<evidence type="ECO:0000259" key="11">
    <source>
        <dbReference type="PROSITE" id="PS50026"/>
    </source>
</evidence>
<feature type="domain" description="EGF-like" evidence="11">
    <location>
        <begin position="185"/>
        <end position="224"/>
    </location>
</feature>
<comment type="caution">
    <text evidence="10">Lacks conserved residue(s) required for the propagation of feature annotation.</text>
</comment>
<evidence type="ECO:0000259" key="12">
    <source>
        <dbReference type="PROSITE" id="PS50993"/>
    </source>
</evidence>
<reference evidence="13 14" key="1">
    <citation type="submission" date="2024-06" db="EMBL/GenBank/DDBJ databases">
        <title>The draft genome of Grus japonensis, version 3.</title>
        <authorList>
            <person name="Nabeshima K."/>
            <person name="Suzuki S."/>
            <person name="Onuma M."/>
        </authorList>
    </citation>
    <scope>NUCLEOTIDE SEQUENCE [LARGE SCALE GENOMIC DNA]</scope>
    <source>
        <strain evidence="13 14">451A</strain>
    </source>
</reference>
<dbReference type="FunFam" id="2.10.25.10:FF:000371">
    <property type="entry name" value="Hemicentin 1"/>
    <property type="match status" value="1"/>
</dbReference>
<dbReference type="InterPro" id="IPR049883">
    <property type="entry name" value="NOTCH1_EGF-like"/>
</dbReference>
<accession>A0ABC9X4T8</accession>
<organism evidence="13 14">
    <name type="scientific">Grus japonensis</name>
    <name type="common">Japanese crane</name>
    <name type="synonym">Red-crowned crane</name>
    <dbReference type="NCBI Taxonomy" id="30415"/>
    <lineage>
        <taxon>Eukaryota</taxon>
        <taxon>Metazoa</taxon>
        <taxon>Chordata</taxon>
        <taxon>Craniata</taxon>
        <taxon>Vertebrata</taxon>
        <taxon>Euteleostomi</taxon>
        <taxon>Archelosauria</taxon>
        <taxon>Archosauria</taxon>
        <taxon>Dinosauria</taxon>
        <taxon>Saurischia</taxon>
        <taxon>Theropoda</taxon>
        <taxon>Coelurosauria</taxon>
        <taxon>Aves</taxon>
        <taxon>Neognathae</taxon>
        <taxon>Neoaves</taxon>
        <taxon>Gruiformes</taxon>
        <taxon>Gruidae</taxon>
        <taxon>Grus</taxon>
    </lineage>
</organism>
<evidence type="ECO:0000256" key="9">
    <source>
        <dbReference type="ARBA" id="ARBA00023180"/>
    </source>
</evidence>
<dbReference type="PROSITE" id="PS50993">
    <property type="entry name" value="NIDOGEN_G2"/>
    <property type="match status" value="1"/>
</dbReference>
<keyword evidence="8 10" id="KW-1015">Disulfide bond</keyword>
<evidence type="ECO:0000256" key="5">
    <source>
        <dbReference type="ARBA" id="ARBA00022729"/>
    </source>
</evidence>
<evidence type="ECO:0000256" key="2">
    <source>
        <dbReference type="ARBA" id="ARBA00022525"/>
    </source>
</evidence>
<dbReference type="FunFam" id="2.10.25.10:FF:000383">
    <property type="entry name" value="Hemicentin 1"/>
    <property type="match status" value="1"/>
</dbReference>
<keyword evidence="9" id="KW-0325">Glycoprotein</keyword>
<dbReference type="FunFam" id="2.10.25.10:FF:000385">
    <property type="entry name" value="Hemicentin 1"/>
    <property type="match status" value="1"/>
</dbReference>
<evidence type="ECO:0000256" key="3">
    <source>
        <dbReference type="ARBA" id="ARBA00022530"/>
    </source>
</evidence>
<dbReference type="PANTHER" id="PTHR47333">
    <property type="entry name" value="VON WILLEBRAND FACTOR C AND EGF DOMAIN-CONTAINING PROTEIN"/>
    <property type="match status" value="1"/>
</dbReference>
<evidence type="ECO:0000313" key="14">
    <source>
        <dbReference type="Proteomes" id="UP001623348"/>
    </source>
</evidence>
<dbReference type="SUPFAM" id="SSF54511">
    <property type="entry name" value="GFP-like"/>
    <property type="match status" value="1"/>
</dbReference>
<evidence type="ECO:0000256" key="8">
    <source>
        <dbReference type="ARBA" id="ARBA00023157"/>
    </source>
</evidence>
<protein>
    <submittedName>
        <fullName evidence="13">Hemicentin-1</fullName>
    </submittedName>
</protein>